<dbReference type="SMART" id="SM00271">
    <property type="entry name" value="DnaJ"/>
    <property type="match status" value="1"/>
</dbReference>
<dbReference type="GO" id="GO:0006620">
    <property type="term" value="P:post-translational protein targeting to endoplasmic reticulum membrane"/>
    <property type="evidence" value="ECO:0007669"/>
    <property type="project" value="TreeGrafter"/>
</dbReference>
<dbReference type="InterPro" id="IPR011990">
    <property type="entry name" value="TPR-like_helical_dom_sf"/>
</dbReference>
<dbReference type="EMBL" id="JBGBPQ010000015">
    <property type="protein sequence ID" value="KAL1510433.1"/>
    <property type="molecule type" value="Genomic_DNA"/>
</dbReference>
<dbReference type="SMART" id="SM00028">
    <property type="entry name" value="TPR"/>
    <property type="match status" value="3"/>
</dbReference>
<evidence type="ECO:0000256" key="3">
    <source>
        <dbReference type="SAM" id="MobiDB-lite"/>
    </source>
</evidence>
<dbReference type="PROSITE" id="PS50076">
    <property type="entry name" value="DNAJ_2"/>
    <property type="match status" value="1"/>
</dbReference>
<protein>
    <recommendedName>
        <fullName evidence="4">J domain-containing protein</fullName>
    </recommendedName>
</protein>
<dbReference type="GO" id="GO:0016020">
    <property type="term" value="C:membrane"/>
    <property type="evidence" value="ECO:0007669"/>
    <property type="project" value="TreeGrafter"/>
</dbReference>
<comment type="caution">
    <text evidence="5">The sequence shown here is derived from an EMBL/GenBank/DDBJ whole genome shotgun (WGS) entry which is preliminary data.</text>
</comment>
<dbReference type="InterPro" id="IPR019734">
    <property type="entry name" value="TPR_rpt"/>
</dbReference>
<accession>A0AB34IYL8</accession>
<keyword evidence="2" id="KW-0802">TPR repeat</keyword>
<dbReference type="GO" id="GO:0072380">
    <property type="term" value="C:TRC complex"/>
    <property type="evidence" value="ECO:0007669"/>
    <property type="project" value="TreeGrafter"/>
</dbReference>
<dbReference type="SUPFAM" id="SSF46565">
    <property type="entry name" value="Chaperone J-domain"/>
    <property type="match status" value="1"/>
</dbReference>
<proteinExistence type="predicted"/>
<dbReference type="InterPro" id="IPR001623">
    <property type="entry name" value="DnaJ_domain"/>
</dbReference>
<dbReference type="GO" id="GO:0060090">
    <property type="term" value="F:molecular adaptor activity"/>
    <property type="evidence" value="ECO:0007669"/>
    <property type="project" value="TreeGrafter"/>
</dbReference>
<feature type="region of interest" description="Disordered" evidence="3">
    <location>
        <begin position="63"/>
        <end position="114"/>
    </location>
</feature>
<dbReference type="Gene3D" id="1.10.287.110">
    <property type="entry name" value="DnaJ domain"/>
    <property type="match status" value="1"/>
</dbReference>
<evidence type="ECO:0000313" key="5">
    <source>
        <dbReference type="EMBL" id="KAL1510433.1"/>
    </source>
</evidence>
<keyword evidence="6" id="KW-1185">Reference proteome</keyword>
<gene>
    <name evidence="5" type="ORF">AB1Y20_006740</name>
</gene>
<dbReference type="Proteomes" id="UP001515480">
    <property type="component" value="Unassembled WGS sequence"/>
</dbReference>
<keyword evidence="1" id="KW-0677">Repeat</keyword>
<name>A0AB34IYL8_PRYPA</name>
<organism evidence="5 6">
    <name type="scientific">Prymnesium parvum</name>
    <name type="common">Toxic golden alga</name>
    <dbReference type="NCBI Taxonomy" id="97485"/>
    <lineage>
        <taxon>Eukaryota</taxon>
        <taxon>Haptista</taxon>
        <taxon>Haptophyta</taxon>
        <taxon>Prymnesiophyceae</taxon>
        <taxon>Prymnesiales</taxon>
        <taxon>Prymnesiaceae</taxon>
        <taxon>Prymnesium</taxon>
    </lineage>
</organism>
<dbReference type="PANTHER" id="PTHR45831:SF2">
    <property type="entry name" value="LD24721P"/>
    <property type="match status" value="1"/>
</dbReference>
<sequence length="524" mass="59033">MALSLEALRRLQAESCADDVAIDLETMRLWSEDKARRYFENGGSLEPPLGKQGILDILEGRATEAPPDCEGPVRPEDAAEPSRAAGLPDIRKTLGSTSDGDEEKRPKHELPAPASEIMTVDEAYEFLGISMDDRGDLEKLKRRFRKLSLLYHPDKNPGREEAASRAFQGVHAAYHFLTTMNFDYKRWKQSFSVPPLQSLEEVLLMALAGEDPYKIELLMRRRGEYRPHEDFGINLSIPWNAGSQEEASWEVANGSAYTSTQGIAHHEPVRELSWQAQLGASADNASWSGTKRVTSSEAERAQELAVVEDARRAQVMTNELAVVEAPRVRELGLYQEHTINYLSHYGEQAELGNNVTDRPWEAVALGKELPKKEWYRPYAPPKLREDLKAGDPDADQVAETYNSRALKAFKKKEWQLCYDLASEAIRLKPDKVAYLGNRAAACLKLSGLRHLREACADCQLATQIDPSYAKGYARAAEANFQMGERHTIRKAMELYETALKLDSENQAYKNKYNQVCLEWEAMNP</sequence>
<dbReference type="Pfam" id="PF00226">
    <property type="entry name" value="DnaJ"/>
    <property type="match status" value="1"/>
</dbReference>
<dbReference type="PANTHER" id="PTHR45831">
    <property type="entry name" value="LD24721P"/>
    <property type="match status" value="1"/>
</dbReference>
<dbReference type="AlphaFoldDB" id="A0AB34IYL8"/>
<dbReference type="Gene3D" id="1.25.40.10">
    <property type="entry name" value="Tetratricopeptide repeat domain"/>
    <property type="match status" value="1"/>
</dbReference>
<evidence type="ECO:0000256" key="1">
    <source>
        <dbReference type="ARBA" id="ARBA00022737"/>
    </source>
</evidence>
<reference evidence="5 6" key="1">
    <citation type="journal article" date="2024" name="Science">
        <title>Giant polyketide synthase enzymes in the biosynthesis of giant marine polyether toxins.</title>
        <authorList>
            <person name="Fallon T.R."/>
            <person name="Shende V.V."/>
            <person name="Wierzbicki I.H."/>
            <person name="Pendleton A.L."/>
            <person name="Watervoot N.F."/>
            <person name="Auber R.P."/>
            <person name="Gonzalez D.J."/>
            <person name="Wisecaver J.H."/>
            <person name="Moore B.S."/>
        </authorList>
    </citation>
    <scope>NUCLEOTIDE SEQUENCE [LARGE SCALE GENOMIC DNA]</scope>
    <source>
        <strain evidence="5 6">12B1</strain>
    </source>
</reference>
<evidence type="ECO:0000259" key="4">
    <source>
        <dbReference type="PROSITE" id="PS50076"/>
    </source>
</evidence>
<dbReference type="SUPFAM" id="SSF48452">
    <property type="entry name" value="TPR-like"/>
    <property type="match status" value="1"/>
</dbReference>
<dbReference type="CDD" id="cd06257">
    <property type="entry name" value="DnaJ"/>
    <property type="match status" value="1"/>
</dbReference>
<dbReference type="InterPro" id="IPR047150">
    <property type="entry name" value="SGT"/>
</dbReference>
<evidence type="ECO:0000313" key="6">
    <source>
        <dbReference type="Proteomes" id="UP001515480"/>
    </source>
</evidence>
<feature type="domain" description="J" evidence="4">
    <location>
        <begin position="122"/>
        <end position="188"/>
    </location>
</feature>
<evidence type="ECO:0000256" key="2">
    <source>
        <dbReference type="ARBA" id="ARBA00022803"/>
    </source>
</evidence>
<dbReference type="InterPro" id="IPR036869">
    <property type="entry name" value="J_dom_sf"/>
</dbReference>